<protein>
    <submittedName>
        <fullName evidence="11">MotA/TolQ/ExbB proton channel family protein</fullName>
    </submittedName>
</protein>
<dbReference type="GO" id="GO:0017038">
    <property type="term" value="P:protein import"/>
    <property type="evidence" value="ECO:0007669"/>
    <property type="project" value="TreeGrafter"/>
</dbReference>
<dbReference type="InterPro" id="IPR050790">
    <property type="entry name" value="ExbB/TolQ_transport"/>
</dbReference>
<evidence type="ECO:0000313" key="11">
    <source>
        <dbReference type="EMBL" id="KAB2933318.1"/>
    </source>
</evidence>
<dbReference type="InterPro" id="IPR002898">
    <property type="entry name" value="MotA_ExbB_proton_chnl"/>
</dbReference>
<dbReference type="PANTHER" id="PTHR30625">
    <property type="entry name" value="PROTEIN TOLQ"/>
    <property type="match status" value="1"/>
</dbReference>
<sequence>MLTWLMKGGPVMVPLAFCSLIYLALILYVLSGFFKLRHLSPDLYASADESTEDFLERWVFPYRSAILWMNRLAGIATLLGLFGTVTGIQAAFADMEVAQNISPDTFARGINQALITTVVGLAMAIPGTALHFVFRDLFEKAERAALRRRPEGERR</sequence>
<feature type="transmembrane region" description="Helical" evidence="9">
    <location>
        <begin position="113"/>
        <end position="134"/>
    </location>
</feature>
<dbReference type="PANTHER" id="PTHR30625:SF15">
    <property type="entry name" value="BIOPOLYMER TRANSPORT PROTEIN EXBB"/>
    <property type="match status" value="1"/>
</dbReference>
<dbReference type="AlphaFoldDB" id="A0A833H2G1"/>
<name>A0A833H2G1_9LEPT</name>
<accession>A0A833H2G1</accession>
<gene>
    <name evidence="11" type="ORF">F9K24_08185</name>
</gene>
<evidence type="ECO:0000256" key="7">
    <source>
        <dbReference type="ARBA" id="ARBA00023136"/>
    </source>
</evidence>
<feature type="transmembrane region" description="Helical" evidence="9">
    <location>
        <begin position="72"/>
        <end position="93"/>
    </location>
</feature>
<evidence type="ECO:0000259" key="10">
    <source>
        <dbReference type="Pfam" id="PF01618"/>
    </source>
</evidence>
<evidence type="ECO:0000256" key="2">
    <source>
        <dbReference type="ARBA" id="ARBA00022448"/>
    </source>
</evidence>
<keyword evidence="4 9" id="KW-0812">Transmembrane</keyword>
<evidence type="ECO:0000256" key="9">
    <source>
        <dbReference type="SAM" id="Phobius"/>
    </source>
</evidence>
<comment type="caution">
    <text evidence="11">The sequence shown here is derived from an EMBL/GenBank/DDBJ whole genome shotgun (WGS) entry which is preliminary data.</text>
</comment>
<evidence type="ECO:0000256" key="1">
    <source>
        <dbReference type="ARBA" id="ARBA00004651"/>
    </source>
</evidence>
<proteinExistence type="inferred from homology"/>
<evidence type="ECO:0000256" key="3">
    <source>
        <dbReference type="ARBA" id="ARBA00022475"/>
    </source>
</evidence>
<comment type="similarity">
    <text evidence="8">Belongs to the exbB/tolQ family.</text>
</comment>
<keyword evidence="3" id="KW-1003">Cell membrane</keyword>
<keyword evidence="7 9" id="KW-0472">Membrane</keyword>
<feature type="domain" description="MotA/TolQ/ExbB proton channel" evidence="10">
    <location>
        <begin position="62"/>
        <end position="140"/>
    </location>
</feature>
<dbReference type="GO" id="GO:0005886">
    <property type="term" value="C:plasma membrane"/>
    <property type="evidence" value="ECO:0007669"/>
    <property type="project" value="UniProtKB-SubCell"/>
</dbReference>
<comment type="subcellular location">
    <subcellularLocation>
        <location evidence="1">Cell membrane</location>
        <topology evidence="1">Multi-pass membrane protein</topology>
    </subcellularLocation>
    <subcellularLocation>
        <location evidence="8">Membrane</location>
        <topology evidence="8">Multi-pass membrane protein</topology>
    </subcellularLocation>
</comment>
<reference evidence="11 12" key="1">
    <citation type="submission" date="2019-10" db="EMBL/GenBank/DDBJ databases">
        <title>Extracellular Electron Transfer in a Candidatus Methanoperedens spp. Enrichment Culture.</title>
        <authorList>
            <person name="Berger S."/>
            <person name="Rangel Shaw D."/>
            <person name="Berben T."/>
            <person name="In 'T Zandt M."/>
            <person name="Frank J."/>
            <person name="Reimann J."/>
            <person name="Jetten M.S.M."/>
            <person name="Welte C.U."/>
        </authorList>
    </citation>
    <scope>NUCLEOTIDE SEQUENCE [LARGE SCALE GENOMIC DNA]</scope>
    <source>
        <strain evidence="11">SB12</strain>
    </source>
</reference>
<organism evidence="11 12">
    <name type="scientific">Leptonema illini</name>
    <dbReference type="NCBI Taxonomy" id="183"/>
    <lineage>
        <taxon>Bacteria</taxon>
        <taxon>Pseudomonadati</taxon>
        <taxon>Spirochaetota</taxon>
        <taxon>Spirochaetia</taxon>
        <taxon>Leptospirales</taxon>
        <taxon>Leptospiraceae</taxon>
        <taxon>Leptonema</taxon>
    </lineage>
</organism>
<keyword evidence="6 9" id="KW-1133">Transmembrane helix</keyword>
<feature type="transmembrane region" description="Helical" evidence="9">
    <location>
        <begin position="12"/>
        <end position="30"/>
    </location>
</feature>
<evidence type="ECO:0000256" key="4">
    <source>
        <dbReference type="ARBA" id="ARBA00022692"/>
    </source>
</evidence>
<evidence type="ECO:0000256" key="8">
    <source>
        <dbReference type="RuleBase" id="RU004057"/>
    </source>
</evidence>
<keyword evidence="2 8" id="KW-0813">Transport</keyword>
<keyword evidence="5 8" id="KW-0653">Protein transport</keyword>
<dbReference type="EMBL" id="WBUI01000006">
    <property type="protein sequence ID" value="KAB2933318.1"/>
    <property type="molecule type" value="Genomic_DNA"/>
</dbReference>
<dbReference type="Pfam" id="PF01618">
    <property type="entry name" value="MotA_ExbB"/>
    <property type="match status" value="1"/>
</dbReference>
<evidence type="ECO:0000256" key="5">
    <source>
        <dbReference type="ARBA" id="ARBA00022927"/>
    </source>
</evidence>
<dbReference type="Proteomes" id="UP000460298">
    <property type="component" value="Unassembled WGS sequence"/>
</dbReference>
<evidence type="ECO:0000313" key="12">
    <source>
        <dbReference type="Proteomes" id="UP000460298"/>
    </source>
</evidence>
<evidence type="ECO:0000256" key="6">
    <source>
        <dbReference type="ARBA" id="ARBA00022989"/>
    </source>
</evidence>